<organism evidence="1 2">
    <name type="scientific">Operophtera brumata</name>
    <name type="common">Winter moth</name>
    <name type="synonym">Phalaena brumata</name>
    <dbReference type="NCBI Taxonomy" id="104452"/>
    <lineage>
        <taxon>Eukaryota</taxon>
        <taxon>Metazoa</taxon>
        <taxon>Ecdysozoa</taxon>
        <taxon>Arthropoda</taxon>
        <taxon>Hexapoda</taxon>
        <taxon>Insecta</taxon>
        <taxon>Pterygota</taxon>
        <taxon>Neoptera</taxon>
        <taxon>Endopterygota</taxon>
        <taxon>Lepidoptera</taxon>
        <taxon>Glossata</taxon>
        <taxon>Ditrysia</taxon>
        <taxon>Geometroidea</taxon>
        <taxon>Geometridae</taxon>
        <taxon>Larentiinae</taxon>
        <taxon>Operophtera</taxon>
    </lineage>
</organism>
<dbReference type="STRING" id="104452.A0A0L7LL36"/>
<accession>A0A0L7LL36</accession>
<feature type="non-terminal residue" evidence="1">
    <location>
        <position position="612"/>
    </location>
</feature>
<comment type="caution">
    <text evidence="1">The sequence shown here is derived from an EMBL/GenBank/DDBJ whole genome shotgun (WGS) entry which is preliminary data.</text>
</comment>
<evidence type="ECO:0000313" key="2">
    <source>
        <dbReference type="Proteomes" id="UP000037510"/>
    </source>
</evidence>
<sequence>MDKNLIHHEIDEFVISNSFECFPSECSGKISNPKKYLKIITQNVRSIYKNFDSFVILLSSLSLECDIIILTECWLDKDKTLPLLNNYNLYYSTAYFNQNDGVVVYTRSNLPCVVSEPVFPEASCLLVKIGDHTAILACYRSPSRNSDKFINSLEYTLQSISHIPNGIIMGDINIDIKLDNVDKMSSDYLNLTALYGYLPANVFLTREGKCIDHALLKSKRPSLSFVIQSAITDHLPVLLCLSLDFEHKQLQSHFIKINYDIVIKSLMSNKKLTEILVMTDANHASFTLLDVLTNAIELGSVHRPIPCRQRIDKPWITPGLLRCIRHRDNMHNKVRKYPNNLILVKSYKRYRNFCNSLLKKLKLAFQRSELEIAAGNTKQTWKIIKKIANIASNKSPPIELLKSEVDPVKAVNKVNSYFASVGKTLAEKISNKVDITQISCNIKTQTHSRSFVLLDVDQDEVERTILGLKSDSATGWDGVSSRLLKLAKGNSWDQAREFAEQGLHNVIAWLGKNLLTLNFSKTKYLAFSILKHKTPSLKIRAHTLYYALCQSVLGYCISVWGGACKKNLIIVERAQCSVLKVLKFKHFRYPTTSLYNECELLSVRKLFILNTI</sequence>
<dbReference type="InterPro" id="IPR036691">
    <property type="entry name" value="Endo/exonu/phosph_ase_sf"/>
</dbReference>
<gene>
    <name evidence="1" type="ORF">OBRU01_06256</name>
</gene>
<proteinExistence type="predicted"/>
<dbReference type="Gene3D" id="3.60.10.10">
    <property type="entry name" value="Endonuclease/exonuclease/phosphatase"/>
    <property type="match status" value="1"/>
</dbReference>
<dbReference type="PANTHER" id="PTHR47510">
    <property type="entry name" value="REVERSE TRANSCRIPTASE DOMAIN-CONTAINING PROTEIN"/>
    <property type="match status" value="1"/>
</dbReference>
<dbReference type="EMBL" id="JTDY01000678">
    <property type="protein sequence ID" value="KOB76258.1"/>
    <property type="molecule type" value="Genomic_DNA"/>
</dbReference>
<protein>
    <submittedName>
        <fullName evidence="1">Putative tick transposon</fullName>
    </submittedName>
</protein>
<dbReference type="GO" id="GO:0003824">
    <property type="term" value="F:catalytic activity"/>
    <property type="evidence" value="ECO:0007669"/>
    <property type="project" value="InterPro"/>
</dbReference>
<reference evidence="1 2" key="1">
    <citation type="journal article" date="2015" name="Genome Biol. Evol.">
        <title>The genome of winter moth (Operophtera brumata) provides a genomic perspective on sexual dimorphism and phenology.</title>
        <authorList>
            <person name="Derks M.F."/>
            <person name="Smit S."/>
            <person name="Salis L."/>
            <person name="Schijlen E."/>
            <person name="Bossers A."/>
            <person name="Mateman C."/>
            <person name="Pijl A.S."/>
            <person name="de Ridder D."/>
            <person name="Groenen M.A."/>
            <person name="Visser M.E."/>
            <person name="Megens H.J."/>
        </authorList>
    </citation>
    <scope>NUCLEOTIDE SEQUENCE [LARGE SCALE GENOMIC DNA]</scope>
    <source>
        <strain evidence="1">WM2013NL</strain>
        <tissue evidence="1">Head and thorax</tissue>
    </source>
</reference>
<dbReference type="AlphaFoldDB" id="A0A0L7LL36"/>
<evidence type="ECO:0000313" key="1">
    <source>
        <dbReference type="EMBL" id="KOB76258.1"/>
    </source>
</evidence>
<dbReference type="SUPFAM" id="SSF56219">
    <property type="entry name" value="DNase I-like"/>
    <property type="match status" value="1"/>
</dbReference>
<name>A0A0L7LL36_OPEBR</name>
<dbReference type="Proteomes" id="UP000037510">
    <property type="component" value="Unassembled WGS sequence"/>
</dbReference>
<dbReference type="PANTHER" id="PTHR47510:SF3">
    <property type="entry name" value="ENDO_EXONUCLEASE_PHOSPHATASE DOMAIN-CONTAINING PROTEIN"/>
    <property type="match status" value="1"/>
</dbReference>
<keyword evidence="2" id="KW-1185">Reference proteome</keyword>